<keyword evidence="2" id="KW-1185">Reference proteome</keyword>
<proteinExistence type="predicted"/>
<sequence length="154" mass="17100">MVTMKVLIYTTVNGEVVKGMRLEGLQNIRVSDDEKNIYHSTGSAEGLSGSLLILPDDVDFDSSFLDLKRRAYSISMFKGDNPMDSFKQMIDMVQMMSGFQSQQTMEIDAKTEVLQGVCDYVISSVEGMQTTIDLQAKRIEALEKALPITTVKGV</sequence>
<dbReference type="RefSeq" id="YP_009216111.1">
    <property type="nucleotide sequence ID" value="NC_028983.1"/>
</dbReference>
<protein>
    <submittedName>
        <fullName evidence="1">Uncharacterized protein</fullName>
    </submittedName>
</protein>
<dbReference type="KEGG" id="vg:26642459"/>
<evidence type="ECO:0000313" key="1">
    <source>
        <dbReference type="EMBL" id="AGR47010.1"/>
    </source>
</evidence>
<dbReference type="Proteomes" id="UP000015093">
    <property type="component" value="Segment"/>
</dbReference>
<organism evidence="1 2">
    <name type="scientific">Bacillus phage Shanette</name>
    <dbReference type="NCBI Taxonomy" id="1296656"/>
    <lineage>
        <taxon>Viruses</taxon>
        <taxon>Duplodnaviria</taxon>
        <taxon>Heunggongvirae</taxon>
        <taxon>Uroviricota</taxon>
        <taxon>Caudoviricetes</taxon>
        <taxon>Herelleviridae</taxon>
        <taxon>Spounavirinae</taxon>
        <taxon>Siminovitchvirus</taxon>
        <taxon>Siminovitchvirus shanette</taxon>
    </lineage>
</organism>
<gene>
    <name evidence="1" type="ORF">SHANETTE_116</name>
</gene>
<name>S5MMR7_9CAUD</name>
<reference evidence="1 2" key="1">
    <citation type="journal article" date="2014" name="Genome Announc.">
        <title>Genome Sequences of Three Novel Bacillus cereus Bacteriophages.</title>
        <authorList>
            <person name="Grose J.H."/>
            <person name="Jensen J.D."/>
            <person name="Merrill B.D."/>
            <person name="Fisher J.N."/>
            <person name="Burnett S.H."/>
            <person name="Breakwell D.P."/>
        </authorList>
    </citation>
    <scope>NUCLEOTIDE SEQUENCE [LARGE SCALE GENOMIC DNA]</scope>
</reference>
<dbReference type="EMBL" id="KC595513">
    <property type="protein sequence ID" value="AGR47010.1"/>
    <property type="molecule type" value="Genomic_DNA"/>
</dbReference>
<dbReference type="GeneID" id="26642459"/>
<evidence type="ECO:0000313" key="2">
    <source>
        <dbReference type="Proteomes" id="UP000015093"/>
    </source>
</evidence>
<accession>S5MMR7</accession>